<name>C1BB20_RHOOB</name>
<evidence type="ECO:0000256" key="1">
    <source>
        <dbReference type="SAM" id="MobiDB-lite"/>
    </source>
</evidence>
<evidence type="ECO:0000313" key="3">
    <source>
        <dbReference type="Proteomes" id="UP000002212"/>
    </source>
</evidence>
<protein>
    <submittedName>
        <fullName evidence="2">Uncharacterized protein</fullName>
    </submittedName>
</protein>
<gene>
    <name evidence="2" type="ordered locus">ROP_46260</name>
</gene>
<dbReference type="PATRIC" id="fig|632772.20.peg.4838"/>
<evidence type="ECO:0000313" key="2">
    <source>
        <dbReference type="EMBL" id="BAH52873.1"/>
    </source>
</evidence>
<feature type="compositionally biased region" description="Polar residues" evidence="1">
    <location>
        <begin position="10"/>
        <end position="21"/>
    </location>
</feature>
<sequence length="88" mass="9921">MQPPHPSRSPGESASTPTIQRRQQRCAVTRRSNFSTTQPNTYCSRGANSQPMRVQFVRSDDGRRRLLEHPDEGNRAKTTSAPVTAILW</sequence>
<feature type="compositionally biased region" description="Polar residues" evidence="1">
    <location>
        <begin position="30"/>
        <end position="51"/>
    </location>
</feature>
<proteinExistence type="predicted"/>
<feature type="compositionally biased region" description="Basic and acidic residues" evidence="1">
    <location>
        <begin position="66"/>
        <end position="75"/>
    </location>
</feature>
<reference evidence="2 3" key="1">
    <citation type="submission" date="2009-03" db="EMBL/GenBank/DDBJ databases">
        <title>Comparison of the complete genome sequences of Rhodococcus erythropolis PR4 and Rhodococcus opacus B4.</title>
        <authorList>
            <person name="Takarada H."/>
            <person name="Sekine M."/>
            <person name="Hosoyama A."/>
            <person name="Yamada R."/>
            <person name="Fujisawa T."/>
            <person name="Omata S."/>
            <person name="Shimizu A."/>
            <person name="Tsukatani N."/>
            <person name="Tanikawa S."/>
            <person name="Fujita N."/>
            <person name="Harayama S."/>
        </authorList>
    </citation>
    <scope>NUCLEOTIDE SEQUENCE [LARGE SCALE GENOMIC DNA]</scope>
    <source>
        <strain evidence="2 3">B4</strain>
    </source>
</reference>
<accession>C1BB20</accession>
<dbReference type="InterPro" id="IPR000415">
    <property type="entry name" value="Nitroreductase-like"/>
</dbReference>
<dbReference type="SUPFAM" id="SSF55469">
    <property type="entry name" value="FMN-dependent nitroreductase-like"/>
    <property type="match status" value="1"/>
</dbReference>
<dbReference type="STRING" id="632772.ROP_46260"/>
<feature type="region of interest" description="Disordered" evidence="1">
    <location>
        <begin position="66"/>
        <end position="88"/>
    </location>
</feature>
<dbReference type="EMBL" id="AP011115">
    <property type="protein sequence ID" value="BAH52873.1"/>
    <property type="molecule type" value="Genomic_DNA"/>
</dbReference>
<dbReference type="GO" id="GO:0016491">
    <property type="term" value="F:oxidoreductase activity"/>
    <property type="evidence" value="ECO:0007669"/>
    <property type="project" value="InterPro"/>
</dbReference>
<dbReference type="KEGG" id="rop:ROP_46260"/>
<dbReference type="AlphaFoldDB" id="C1BB20"/>
<dbReference type="HOGENOM" id="CLU_2466967_0_0_11"/>
<feature type="region of interest" description="Disordered" evidence="1">
    <location>
        <begin position="1"/>
        <end position="51"/>
    </location>
</feature>
<organism evidence="2 3">
    <name type="scientific">Rhodococcus opacus (strain B4)</name>
    <dbReference type="NCBI Taxonomy" id="632772"/>
    <lineage>
        <taxon>Bacteria</taxon>
        <taxon>Bacillati</taxon>
        <taxon>Actinomycetota</taxon>
        <taxon>Actinomycetes</taxon>
        <taxon>Mycobacteriales</taxon>
        <taxon>Nocardiaceae</taxon>
        <taxon>Rhodococcus</taxon>
    </lineage>
</organism>
<dbReference type="Proteomes" id="UP000002212">
    <property type="component" value="Chromosome"/>
</dbReference>